<evidence type="ECO:0000313" key="2">
    <source>
        <dbReference type="EMBL" id="RFU30472.1"/>
    </source>
</evidence>
<dbReference type="EMBL" id="NCSJ02000099">
    <property type="protein sequence ID" value="RFU30472.1"/>
    <property type="molecule type" value="Genomic_DNA"/>
</dbReference>
<keyword evidence="3" id="KW-1185">Reference proteome</keyword>
<evidence type="ECO:0000313" key="3">
    <source>
        <dbReference type="Proteomes" id="UP000258309"/>
    </source>
</evidence>
<dbReference type="AlphaFoldDB" id="A0A3E2HBF3"/>
<accession>A0A3E2HBF3</accession>
<sequence>MNANYKLSAKLSIAQHSNKGLVRVLKMQKKKNACSQRLNLCGEQLVKEQKAKEALLKKQAKEEEQMQKALERQLLATQRKAKKAATRKRATPKAS</sequence>
<feature type="non-terminal residue" evidence="2">
    <location>
        <position position="95"/>
    </location>
</feature>
<evidence type="ECO:0000256" key="1">
    <source>
        <dbReference type="SAM" id="MobiDB-lite"/>
    </source>
</evidence>
<proteinExistence type="predicted"/>
<comment type="caution">
    <text evidence="2">The sequence shown here is derived from an EMBL/GenBank/DDBJ whole genome shotgun (WGS) entry which is preliminary data.</text>
</comment>
<gene>
    <name evidence="2" type="ORF">B7463_g5874</name>
</gene>
<dbReference type="Proteomes" id="UP000258309">
    <property type="component" value="Unassembled WGS sequence"/>
</dbReference>
<protein>
    <submittedName>
        <fullName evidence="2">Uncharacterized protein</fullName>
    </submittedName>
</protein>
<feature type="non-terminal residue" evidence="2">
    <location>
        <position position="1"/>
    </location>
</feature>
<feature type="compositionally biased region" description="Basic residues" evidence="1">
    <location>
        <begin position="79"/>
        <end position="95"/>
    </location>
</feature>
<feature type="region of interest" description="Disordered" evidence="1">
    <location>
        <begin position="76"/>
        <end position="95"/>
    </location>
</feature>
<organism evidence="2 3">
    <name type="scientific">Scytalidium lignicola</name>
    <name type="common">Hyphomycete</name>
    <dbReference type="NCBI Taxonomy" id="5539"/>
    <lineage>
        <taxon>Eukaryota</taxon>
        <taxon>Fungi</taxon>
        <taxon>Dikarya</taxon>
        <taxon>Ascomycota</taxon>
        <taxon>Pezizomycotina</taxon>
        <taxon>Leotiomycetes</taxon>
        <taxon>Leotiomycetes incertae sedis</taxon>
        <taxon>Scytalidium</taxon>
    </lineage>
</organism>
<reference evidence="2 3" key="1">
    <citation type="submission" date="2018-05" db="EMBL/GenBank/DDBJ databases">
        <title>Draft genome sequence of Scytalidium lignicola DSM 105466, a ubiquitous saprotrophic fungus.</title>
        <authorList>
            <person name="Buettner E."/>
            <person name="Gebauer A.M."/>
            <person name="Hofrichter M."/>
            <person name="Liers C."/>
            <person name="Kellner H."/>
        </authorList>
    </citation>
    <scope>NUCLEOTIDE SEQUENCE [LARGE SCALE GENOMIC DNA]</scope>
    <source>
        <strain evidence="2 3">DSM 105466</strain>
    </source>
</reference>
<name>A0A3E2HBF3_SCYLI</name>